<dbReference type="GO" id="GO:0008233">
    <property type="term" value="F:peptidase activity"/>
    <property type="evidence" value="ECO:0007669"/>
    <property type="project" value="InterPro"/>
</dbReference>
<dbReference type="GO" id="GO:0016020">
    <property type="term" value="C:membrane"/>
    <property type="evidence" value="ECO:0007669"/>
    <property type="project" value="InterPro"/>
</dbReference>
<evidence type="ECO:0000313" key="3">
    <source>
        <dbReference type="Proteomes" id="UP000231157"/>
    </source>
</evidence>
<dbReference type="Proteomes" id="UP000231157">
    <property type="component" value="Unassembled WGS sequence"/>
</dbReference>
<dbReference type="PROSITE" id="PS50990">
    <property type="entry name" value="PEPTIDASE_C39"/>
    <property type="match status" value="1"/>
</dbReference>
<reference evidence="3" key="1">
    <citation type="submission" date="2017-09" db="EMBL/GenBank/DDBJ databases">
        <title>Depth-based differentiation of microbial function through sediment-hosted aquifers and enrichment of novel symbionts in the deep terrestrial subsurface.</title>
        <authorList>
            <person name="Probst A.J."/>
            <person name="Ladd B."/>
            <person name="Jarett J.K."/>
            <person name="Geller-Mcgrath D.E."/>
            <person name="Sieber C.M.K."/>
            <person name="Emerson J.B."/>
            <person name="Anantharaman K."/>
            <person name="Thomas B.C."/>
            <person name="Malmstrom R."/>
            <person name="Stieglmeier M."/>
            <person name="Klingl A."/>
            <person name="Woyke T."/>
            <person name="Ryan C.M."/>
            <person name="Banfield J.F."/>
        </authorList>
    </citation>
    <scope>NUCLEOTIDE SEQUENCE [LARGE SCALE GENOMIC DNA]</scope>
</reference>
<sequence>MSLKIPYQKQENDYYCGPAVLSMALGYFGKKISQKEIAKITKTKPPPYGTRNSEIVKFPKKFGFKSVVKKNATIKDIEESLKKKYPIIVNYVEPEDEIGHFAIVKGLTKNKIILYDPWHGPSFSLERKDFLKRWHNHRNTIKRWILKIYPK</sequence>
<dbReference type="EMBL" id="PFAZ01000001">
    <property type="protein sequence ID" value="PIR89563.1"/>
    <property type="molecule type" value="Genomic_DNA"/>
</dbReference>
<dbReference type="GO" id="GO:0006508">
    <property type="term" value="P:proteolysis"/>
    <property type="evidence" value="ECO:0007669"/>
    <property type="project" value="InterPro"/>
</dbReference>
<dbReference type="Gene3D" id="3.90.70.10">
    <property type="entry name" value="Cysteine proteinases"/>
    <property type="match status" value="1"/>
</dbReference>
<dbReference type="GO" id="GO:0005524">
    <property type="term" value="F:ATP binding"/>
    <property type="evidence" value="ECO:0007669"/>
    <property type="project" value="InterPro"/>
</dbReference>
<dbReference type="InterPro" id="IPR005074">
    <property type="entry name" value="Peptidase_C39"/>
</dbReference>
<proteinExistence type="predicted"/>
<evidence type="ECO:0000259" key="1">
    <source>
        <dbReference type="PROSITE" id="PS50990"/>
    </source>
</evidence>
<evidence type="ECO:0000313" key="2">
    <source>
        <dbReference type="EMBL" id="PIR89563.1"/>
    </source>
</evidence>
<dbReference type="AlphaFoldDB" id="A0A2H0UT44"/>
<dbReference type="InterPro" id="IPR039564">
    <property type="entry name" value="Peptidase_C39-like"/>
</dbReference>
<protein>
    <recommendedName>
        <fullName evidence="1">Peptidase C39 domain-containing protein</fullName>
    </recommendedName>
</protein>
<comment type="caution">
    <text evidence="2">The sequence shown here is derived from an EMBL/GenBank/DDBJ whole genome shotgun (WGS) entry which is preliminary data.</text>
</comment>
<organism evidence="2 3">
    <name type="scientific">Candidatus Harrisonbacteria bacterium CG10_big_fil_rev_8_21_14_0_10_40_38</name>
    <dbReference type="NCBI Taxonomy" id="1974583"/>
    <lineage>
        <taxon>Bacteria</taxon>
        <taxon>Candidatus Harrisoniibacteriota</taxon>
    </lineage>
</organism>
<accession>A0A2H0UT44</accession>
<name>A0A2H0UT44_9BACT</name>
<dbReference type="Pfam" id="PF13529">
    <property type="entry name" value="Peptidase_C39_2"/>
    <property type="match status" value="1"/>
</dbReference>
<gene>
    <name evidence="2" type="ORF">COU07_01555</name>
</gene>
<feature type="domain" description="Peptidase C39" evidence="1">
    <location>
        <begin position="10"/>
        <end position="141"/>
    </location>
</feature>